<dbReference type="PROSITE" id="PS51085">
    <property type="entry name" value="2FE2S_FER_2"/>
    <property type="match status" value="1"/>
</dbReference>
<dbReference type="Proteomes" id="UP000076603">
    <property type="component" value="Unassembled WGS sequence"/>
</dbReference>
<dbReference type="STRING" id="1121326.CLMAG_29530"/>
<dbReference type="InterPro" id="IPR027980">
    <property type="entry name" value="RACo_C"/>
</dbReference>
<name>A0A161WHM7_9CLOT</name>
<dbReference type="CDD" id="cd00207">
    <property type="entry name" value="fer2"/>
    <property type="match status" value="1"/>
</dbReference>
<evidence type="ECO:0000259" key="1">
    <source>
        <dbReference type="PROSITE" id="PS51085"/>
    </source>
</evidence>
<dbReference type="SUPFAM" id="SSF54292">
    <property type="entry name" value="2Fe-2S ferredoxin-like"/>
    <property type="match status" value="1"/>
</dbReference>
<dbReference type="PANTHER" id="PTHR42895">
    <property type="entry name" value="IRON-SULFUR CLUSTER-BINDING PROTEIN-RELATED"/>
    <property type="match status" value="1"/>
</dbReference>
<dbReference type="InterPro" id="IPR042259">
    <property type="entry name" value="Raco-like_middle_sf"/>
</dbReference>
<dbReference type="InterPro" id="IPR036010">
    <property type="entry name" value="2Fe-2S_ferredoxin-like_sf"/>
</dbReference>
<feature type="domain" description="2Fe-2S ferredoxin-type" evidence="1">
    <location>
        <begin position="2"/>
        <end position="89"/>
    </location>
</feature>
<keyword evidence="3" id="KW-1185">Reference proteome</keyword>
<dbReference type="Gene3D" id="3.10.20.30">
    <property type="match status" value="1"/>
</dbReference>
<dbReference type="Pfam" id="PF14574">
    <property type="entry name" value="RACo_C_ter"/>
    <property type="match status" value="1"/>
</dbReference>
<evidence type="ECO:0000313" key="2">
    <source>
        <dbReference type="EMBL" id="KZL91195.1"/>
    </source>
</evidence>
<comment type="caution">
    <text evidence="2">The sequence shown here is derived from an EMBL/GenBank/DDBJ whole genome shotgun (WGS) entry which is preliminary data.</text>
</comment>
<evidence type="ECO:0000313" key="3">
    <source>
        <dbReference type="Proteomes" id="UP000076603"/>
    </source>
</evidence>
<dbReference type="AlphaFoldDB" id="A0A161WHM7"/>
<reference evidence="2 3" key="1">
    <citation type="submission" date="2016-04" db="EMBL/GenBank/DDBJ databases">
        <title>Genome sequence of Clostridium magnum DSM 2767.</title>
        <authorList>
            <person name="Poehlein A."/>
            <person name="Uhlig R."/>
            <person name="Fischer R."/>
            <person name="Bahl H."/>
            <person name="Daniel R."/>
        </authorList>
    </citation>
    <scope>NUCLEOTIDE SEQUENCE [LARGE SCALE GENOMIC DNA]</scope>
    <source>
        <strain evidence="2 3">DSM 2767</strain>
    </source>
</reference>
<proteinExistence type="predicted"/>
<dbReference type="InterPro" id="IPR012675">
    <property type="entry name" value="Beta-grasp_dom_sf"/>
</dbReference>
<dbReference type="InterPro" id="IPR052911">
    <property type="entry name" value="Corrinoid_activation_enz"/>
</dbReference>
<dbReference type="Pfam" id="PF17651">
    <property type="entry name" value="Raco_middle"/>
    <property type="match status" value="1"/>
</dbReference>
<dbReference type="InterPro" id="IPR001041">
    <property type="entry name" value="2Fe-2S_ferredoxin-type"/>
</dbReference>
<dbReference type="PATRIC" id="fig|1121326.3.peg.2973"/>
<gene>
    <name evidence="2" type="primary">nqrF_1</name>
    <name evidence="2" type="ORF">CLMAG_29530</name>
</gene>
<sequence>MPKVNFIKENIVIEVEEGTKLIDCIRKAGLKIETPCNCIGVCGKCKVKAFGELYSKTDEEQKYTENHDIRLACLARVKGNATVELLKEEKSLKTINRGFSIQIEVNNSIKRVRLPLFDEKSFVPYKDTLDFKVSDINVIKELGLVERKKNKELYGITFNNELLEAKEFIDIPLGVAVDIGTTGISAYLVDMESGEVLNKVSALNPQTEFGGDVISRITYCIEEDGVDLLSKSIRKKINLMINKLVSEGYSIESVYSVIIAANTTMLHLFLGVIPDAIAQAPYRPVFLDKLDFKAIELGIEINEKGILTLLPSASAYVGADILSGIVAVDFQNRKHSSIFIDIGTNGEIVAISEGKMAAASTAAGPALEGMNISCGSRAEEGAIDSFSIDENYNITYTTIGGEKAKGVCGSGLLDIAASLIKSNVVHFTGRFNKELPESLKDRLKDKKFYITEDIYISQKDIRQIQLAKGAIASGISMLLKEINIGIEDIEEAVIAGAFGYHLNPESISIVGIIPKGFRGKINFVGNSSIEGARIALINKEKFKEMSEMKKRIRVIELSTREDFQDYFINALNF</sequence>
<dbReference type="RefSeq" id="WP_066623523.1">
    <property type="nucleotide sequence ID" value="NZ_FQXL01000016.1"/>
</dbReference>
<organism evidence="2 3">
    <name type="scientific">Clostridium magnum DSM 2767</name>
    <dbReference type="NCBI Taxonomy" id="1121326"/>
    <lineage>
        <taxon>Bacteria</taxon>
        <taxon>Bacillati</taxon>
        <taxon>Bacillota</taxon>
        <taxon>Clostridia</taxon>
        <taxon>Eubacteriales</taxon>
        <taxon>Clostridiaceae</taxon>
        <taxon>Clostridium</taxon>
    </lineage>
</organism>
<dbReference type="Pfam" id="PF00111">
    <property type="entry name" value="Fer2"/>
    <property type="match status" value="1"/>
</dbReference>
<protein>
    <submittedName>
        <fullName evidence="2">Na(+)-translocating NADH-quinone reductase subunit F</fullName>
    </submittedName>
</protein>
<dbReference type="GO" id="GO:0051536">
    <property type="term" value="F:iron-sulfur cluster binding"/>
    <property type="evidence" value="ECO:0007669"/>
    <property type="project" value="InterPro"/>
</dbReference>
<accession>A0A161WHM7</accession>
<dbReference type="OrthoDB" id="9810588at2"/>
<dbReference type="EMBL" id="LWAE01000003">
    <property type="protein sequence ID" value="KZL91195.1"/>
    <property type="molecule type" value="Genomic_DNA"/>
</dbReference>
<dbReference type="PANTHER" id="PTHR42895:SF2">
    <property type="entry name" value="IRON-SULFUR CLUSTER PROTEIN"/>
    <property type="match status" value="1"/>
</dbReference>
<dbReference type="Gene3D" id="3.30.420.480">
    <property type="entry name" value="Domain of unknown function (DUF4445)"/>
    <property type="match status" value="1"/>
</dbReference>
<dbReference type="InterPro" id="IPR041414">
    <property type="entry name" value="Raco-like_middle"/>
</dbReference>